<organism evidence="3">
    <name type="scientific">Melampsora larici-populina (strain 98AG31 / pathotype 3-4-7)</name>
    <name type="common">Poplar leaf rust fungus</name>
    <dbReference type="NCBI Taxonomy" id="747676"/>
    <lineage>
        <taxon>Eukaryota</taxon>
        <taxon>Fungi</taxon>
        <taxon>Dikarya</taxon>
        <taxon>Basidiomycota</taxon>
        <taxon>Pucciniomycotina</taxon>
        <taxon>Pucciniomycetes</taxon>
        <taxon>Pucciniales</taxon>
        <taxon>Melampsoraceae</taxon>
        <taxon>Melampsora</taxon>
    </lineage>
</organism>
<dbReference type="VEuPathDB" id="FungiDB:MELLADRAFT_77523"/>
<keyword evidence="1" id="KW-0812">Transmembrane</keyword>
<evidence type="ECO:0000256" key="1">
    <source>
        <dbReference type="SAM" id="Phobius"/>
    </source>
</evidence>
<evidence type="ECO:0000313" key="3">
    <source>
        <dbReference type="Proteomes" id="UP000001072"/>
    </source>
</evidence>
<dbReference type="KEGG" id="mlr:MELLADRAFT_77523"/>
<gene>
    <name evidence="2" type="ORF">MELLADRAFT_77523</name>
</gene>
<keyword evidence="1" id="KW-1133">Transmembrane helix</keyword>
<sequence>MYIIPLLYILPFTIINAKNVHEIRRVWALCVQTHEMLTSLQRESENSSEVTDLTNRLQSDMLRRLGTLQALGEDILLNSRYICFGLTICQIILLCVFSSASWRIMNTLWTQVKTLRECATRRCLSSCAANQKLRVPTPTYEESADRTEVYQQKSVWNAEVTDSLWQSSLFEDRREDWEKVDEMMLKQKHDCLRRYAFNALCQAILIIVTTSAFLALTIITLTNALDVPRRTRLLDLQVIMIVWHNVIWNCGLGISLGVVSCVVVFSPTPSPITEEHALRRCESDSF</sequence>
<feature type="transmembrane region" description="Helical" evidence="1">
    <location>
        <begin position="241"/>
        <end position="265"/>
    </location>
</feature>
<keyword evidence="1" id="KW-0472">Membrane</keyword>
<dbReference type="RefSeq" id="XP_007409118.1">
    <property type="nucleotide sequence ID" value="XM_007409056.1"/>
</dbReference>
<dbReference type="OrthoDB" id="2504055at2759"/>
<feature type="transmembrane region" description="Helical" evidence="1">
    <location>
        <begin position="195"/>
        <end position="221"/>
    </location>
</feature>
<dbReference type="AlphaFoldDB" id="F4RIR5"/>
<dbReference type="HOGENOM" id="CLU_033560_0_0_1"/>
<name>F4RIR5_MELLP</name>
<reference evidence="3" key="1">
    <citation type="journal article" date="2011" name="Proc. Natl. Acad. Sci. U.S.A.">
        <title>Obligate biotrophy features unraveled by the genomic analysis of rust fungi.</title>
        <authorList>
            <person name="Duplessis S."/>
            <person name="Cuomo C.A."/>
            <person name="Lin Y.-C."/>
            <person name="Aerts A."/>
            <person name="Tisserant E."/>
            <person name="Veneault-Fourrey C."/>
            <person name="Joly D.L."/>
            <person name="Hacquard S."/>
            <person name="Amselem J."/>
            <person name="Cantarel B.L."/>
            <person name="Chiu R."/>
            <person name="Coutinho P.M."/>
            <person name="Feau N."/>
            <person name="Field M."/>
            <person name="Frey P."/>
            <person name="Gelhaye E."/>
            <person name="Goldberg J."/>
            <person name="Grabherr M.G."/>
            <person name="Kodira C.D."/>
            <person name="Kohler A."/>
            <person name="Kuees U."/>
            <person name="Lindquist E.A."/>
            <person name="Lucas S.M."/>
            <person name="Mago R."/>
            <person name="Mauceli E."/>
            <person name="Morin E."/>
            <person name="Murat C."/>
            <person name="Pangilinan J.L."/>
            <person name="Park R."/>
            <person name="Pearson M."/>
            <person name="Quesneville H."/>
            <person name="Rouhier N."/>
            <person name="Sakthikumar S."/>
            <person name="Salamov A.A."/>
            <person name="Schmutz J."/>
            <person name="Selles B."/>
            <person name="Shapiro H."/>
            <person name="Tanguay P."/>
            <person name="Tuskan G.A."/>
            <person name="Henrissat B."/>
            <person name="Van de Peer Y."/>
            <person name="Rouze P."/>
            <person name="Ellis J.G."/>
            <person name="Dodds P.N."/>
            <person name="Schein J.E."/>
            <person name="Zhong S."/>
            <person name="Hamelin R.C."/>
            <person name="Grigoriev I.V."/>
            <person name="Szabo L.J."/>
            <person name="Martin F."/>
        </authorList>
    </citation>
    <scope>NUCLEOTIDE SEQUENCE [LARGE SCALE GENOMIC DNA]</scope>
    <source>
        <strain evidence="3">98AG31 / pathotype 3-4-7</strain>
    </source>
</reference>
<dbReference type="Proteomes" id="UP000001072">
    <property type="component" value="Unassembled WGS sequence"/>
</dbReference>
<keyword evidence="3" id="KW-1185">Reference proteome</keyword>
<proteinExistence type="predicted"/>
<dbReference type="InParanoid" id="F4RIR5"/>
<accession>F4RIR5</accession>
<evidence type="ECO:0000313" key="2">
    <source>
        <dbReference type="EMBL" id="EGG07786.1"/>
    </source>
</evidence>
<dbReference type="GeneID" id="18932956"/>
<protein>
    <submittedName>
        <fullName evidence="2">Uncharacterized protein</fullName>
    </submittedName>
</protein>
<dbReference type="EMBL" id="GL883103">
    <property type="protein sequence ID" value="EGG07786.1"/>
    <property type="molecule type" value="Genomic_DNA"/>
</dbReference>